<dbReference type="EMBL" id="AMCV02000021">
    <property type="protein sequence ID" value="TDZ19064.1"/>
    <property type="molecule type" value="Genomic_DNA"/>
</dbReference>
<name>A0A484FNI2_COLOR</name>
<evidence type="ECO:0000313" key="1">
    <source>
        <dbReference type="EMBL" id="TDZ19064.1"/>
    </source>
</evidence>
<keyword evidence="2" id="KW-1185">Reference proteome</keyword>
<dbReference type="AlphaFoldDB" id="A0A484FNI2"/>
<reference evidence="2" key="1">
    <citation type="journal article" date="2013" name="New Phytol.">
        <title>Comparative genomic and transcriptomic analyses reveal the hemibiotrophic stage shift of Colletotrichum fungi.</title>
        <authorList>
            <person name="Gan P."/>
            <person name="Ikeda K."/>
            <person name="Irieda H."/>
            <person name="Narusaka M."/>
            <person name="O'Connell R.J."/>
            <person name="Narusaka Y."/>
            <person name="Takano Y."/>
            <person name="Kubo Y."/>
            <person name="Shirasu K."/>
        </authorList>
    </citation>
    <scope>NUCLEOTIDE SEQUENCE [LARGE SCALE GENOMIC DNA]</scope>
    <source>
        <strain evidence="2">104-T / ATCC 96160 / CBS 514.97 / LARS 414 / MAFF 240422</strain>
    </source>
</reference>
<evidence type="ECO:0000313" key="2">
    <source>
        <dbReference type="Proteomes" id="UP000014480"/>
    </source>
</evidence>
<dbReference type="Proteomes" id="UP000014480">
    <property type="component" value="Unassembled WGS sequence"/>
</dbReference>
<reference evidence="2" key="2">
    <citation type="journal article" date="2019" name="Mol. Plant Microbe Interact.">
        <title>Genome sequence resources for four phytopathogenic fungi from the Colletotrichum orbiculare species complex.</title>
        <authorList>
            <person name="Gan P."/>
            <person name="Tsushima A."/>
            <person name="Narusaka M."/>
            <person name="Narusaka Y."/>
            <person name="Takano Y."/>
            <person name="Kubo Y."/>
            <person name="Shirasu K."/>
        </authorList>
    </citation>
    <scope>GENOME REANNOTATION</scope>
    <source>
        <strain evidence="2">104-T / ATCC 96160 / CBS 514.97 / LARS 414 / MAFF 240422</strain>
    </source>
</reference>
<accession>A0A484FNI2</accession>
<gene>
    <name evidence="1" type="ORF">Cob_v007973</name>
</gene>
<sequence length="83" mass="10074">MTTRSKSLGIFVGFLATLSSLFYSIQALCTRRRHRGHKWTRMKPHRQQQDWGFRPCGWRRDNITYFWLKRASFRLDAYVFSLE</sequence>
<protein>
    <submittedName>
        <fullName evidence="1">Uncharacterized protein</fullName>
    </submittedName>
</protein>
<organism evidence="1 2">
    <name type="scientific">Colletotrichum orbiculare (strain 104-T / ATCC 96160 / CBS 514.97 / LARS 414 / MAFF 240422)</name>
    <name type="common">Cucumber anthracnose fungus</name>
    <name type="synonym">Colletotrichum lagenarium</name>
    <dbReference type="NCBI Taxonomy" id="1213857"/>
    <lineage>
        <taxon>Eukaryota</taxon>
        <taxon>Fungi</taxon>
        <taxon>Dikarya</taxon>
        <taxon>Ascomycota</taxon>
        <taxon>Pezizomycotina</taxon>
        <taxon>Sordariomycetes</taxon>
        <taxon>Hypocreomycetidae</taxon>
        <taxon>Glomerellales</taxon>
        <taxon>Glomerellaceae</taxon>
        <taxon>Colletotrichum</taxon>
        <taxon>Colletotrichum orbiculare species complex</taxon>
    </lineage>
</organism>
<comment type="caution">
    <text evidence="1">The sequence shown here is derived from an EMBL/GenBank/DDBJ whole genome shotgun (WGS) entry which is preliminary data.</text>
</comment>
<proteinExistence type="predicted"/>